<evidence type="ECO:0000256" key="1">
    <source>
        <dbReference type="ARBA" id="ARBA00009183"/>
    </source>
</evidence>
<gene>
    <name evidence="7" type="ORF">TCAL_14598</name>
</gene>
<dbReference type="InterPro" id="IPR000960">
    <property type="entry name" value="Flavin_mOase"/>
</dbReference>
<dbReference type="GO" id="GO:0004499">
    <property type="term" value="F:N,N-dimethylaniline monooxygenase activity"/>
    <property type="evidence" value="ECO:0007669"/>
    <property type="project" value="InterPro"/>
</dbReference>
<dbReference type="Gene3D" id="3.50.50.60">
    <property type="entry name" value="FAD/NAD(P)-binding domain"/>
    <property type="match status" value="2"/>
</dbReference>
<evidence type="ECO:0000256" key="5">
    <source>
        <dbReference type="ARBA" id="ARBA00023002"/>
    </source>
</evidence>
<dbReference type="OMA" id="INTWTER"/>
<dbReference type="PANTHER" id="PTHR23023">
    <property type="entry name" value="DIMETHYLANILINE MONOOXYGENASE"/>
    <property type="match status" value="1"/>
</dbReference>
<evidence type="ECO:0000313" key="8">
    <source>
        <dbReference type="Proteomes" id="UP000318571"/>
    </source>
</evidence>
<dbReference type="STRING" id="6832.A0A553PD75"/>
<keyword evidence="6" id="KW-0503">Monooxygenase</keyword>
<dbReference type="Pfam" id="PF00743">
    <property type="entry name" value="FMO-like"/>
    <property type="match status" value="2"/>
</dbReference>
<dbReference type="AlphaFoldDB" id="A0A553PD75"/>
<reference evidence="7 8" key="1">
    <citation type="journal article" date="2018" name="Nat. Ecol. Evol.">
        <title>Genomic signatures of mitonuclear coevolution across populations of Tigriopus californicus.</title>
        <authorList>
            <person name="Barreto F.S."/>
            <person name="Watson E.T."/>
            <person name="Lima T.G."/>
            <person name="Willett C.S."/>
            <person name="Edmands S."/>
            <person name="Li W."/>
            <person name="Burton R.S."/>
        </authorList>
    </citation>
    <scope>NUCLEOTIDE SEQUENCE [LARGE SCALE GENOMIC DNA]</scope>
    <source>
        <strain evidence="7 8">San Diego</strain>
    </source>
</reference>
<keyword evidence="3 6" id="KW-0274">FAD</keyword>
<proteinExistence type="inferred from homology"/>
<dbReference type="InterPro" id="IPR036188">
    <property type="entry name" value="FAD/NAD-bd_sf"/>
</dbReference>
<accession>A0A553PD75</accession>
<dbReference type="EMBL" id="VCGU01000005">
    <property type="protein sequence ID" value="TRY75627.1"/>
    <property type="molecule type" value="Genomic_DNA"/>
</dbReference>
<dbReference type="EC" id="1.-.-.-" evidence="6"/>
<evidence type="ECO:0000256" key="3">
    <source>
        <dbReference type="ARBA" id="ARBA00022827"/>
    </source>
</evidence>
<evidence type="ECO:0000256" key="6">
    <source>
        <dbReference type="RuleBase" id="RU361177"/>
    </source>
</evidence>
<keyword evidence="5 6" id="KW-0560">Oxidoreductase</keyword>
<comment type="caution">
    <text evidence="7">The sequence shown here is derived from an EMBL/GenBank/DDBJ whole genome shotgun (WGS) entry which is preliminary data.</text>
</comment>
<comment type="similarity">
    <text evidence="1 6">Belongs to the FMO family.</text>
</comment>
<evidence type="ECO:0000256" key="2">
    <source>
        <dbReference type="ARBA" id="ARBA00022630"/>
    </source>
</evidence>
<keyword evidence="4" id="KW-0521">NADP</keyword>
<name>A0A553PD75_TIGCA</name>
<sequence length="303" mass="35065">MGKTRLCLIGAGPSGMSFLYNLEVARKEGKDVPEVVCFDRQSNWGGLWNYTWRTGLDQHGEPVHGSMYRYLWSNGPKEALEFPDYTFEEHYGQTIPSFPPREVLFDYLQGRWKKFDLDRFITFNTSVKDVTYNANSDKFSVVTKNHKADMLNKAEEFDYKFPGRVLHAHDFRDTVEFKDKRLLIVGASYSAEDIALQCIKYGAKNIICSYRTKPWALNGRPLFQSAPLDQDRRKYGPFQGLYKGIVWTRSGNGKLLYLGAPNEFYTFTLFDMQALWALKYIMGEVEQPGRNAMQKDVDKWLGL</sequence>
<dbReference type="GO" id="GO:0050661">
    <property type="term" value="F:NADP binding"/>
    <property type="evidence" value="ECO:0007669"/>
    <property type="project" value="InterPro"/>
</dbReference>
<keyword evidence="2 6" id="KW-0285">Flavoprotein</keyword>
<organism evidence="7 8">
    <name type="scientific">Tigriopus californicus</name>
    <name type="common">Marine copepod</name>
    <dbReference type="NCBI Taxonomy" id="6832"/>
    <lineage>
        <taxon>Eukaryota</taxon>
        <taxon>Metazoa</taxon>
        <taxon>Ecdysozoa</taxon>
        <taxon>Arthropoda</taxon>
        <taxon>Crustacea</taxon>
        <taxon>Multicrustacea</taxon>
        <taxon>Hexanauplia</taxon>
        <taxon>Copepoda</taxon>
        <taxon>Harpacticoida</taxon>
        <taxon>Harpacticidae</taxon>
        <taxon>Tigriopus</taxon>
    </lineage>
</organism>
<keyword evidence="8" id="KW-1185">Reference proteome</keyword>
<evidence type="ECO:0000313" key="7">
    <source>
        <dbReference type="EMBL" id="TRY75627.1"/>
    </source>
</evidence>
<comment type="cofactor">
    <cofactor evidence="6">
        <name>FAD</name>
        <dbReference type="ChEBI" id="CHEBI:57692"/>
    </cofactor>
</comment>
<evidence type="ECO:0000256" key="4">
    <source>
        <dbReference type="ARBA" id="ARBA00022857"/>
    </source>
</evidence>
<dbReference type="Proteomes" id="UP000318571">
    <property type="component" value="Chromosome 2"/>
</dbReference>
<dbReference type="InterPro" id="IPR050346">
    <property type="entry name" value="FMO-like"/>
</dbReference>
<dbReference type="GO" id="GO:0050660">
    <property type="term" value="F:flavin adenine dinucleotide binding"/>
    <property type="evidence" value="ECO:0007669"/>
    <property type="project" value="InterPro"/>
</dbReference>
<dbReference type="InterPro" id="IPR020946">
    <property type="entry name" value="Flavin_mOase-like"/>
</dbReference>
<dbReference type="SUPFAM" id="SSF51905">
    <property type="entry name" value="FAD/NAD(P)-binding domain"/>
    <property type="match status" value="1"/>
</dbReference>
<protein>
    <recommendedName>
        <fullName evidence="6">Flavin-containing monooxygenase</fullName>
        <ecNumber evidence="6">1.-.-.-</ecNumber>
    </recommendedName>
</protein>
<dbReference type="PIRSF" id="PIRSF000332">
    <property type="entry name" value="FMO"/>
    <property type="match status" value="1"/>
</dbReference>